<comment type="caution">
    <text evidence="1">The sequence shown here is derived from an EMBL/GenBank/DDBJ whole genome shotgun (WGS) entry which is preliminary data.</text>
</comment>
<organism evidence="1 2">
    <name type="scientific">Neurospora tetraspora</name>
    <dbReference type="NCBI Taxonomy" id="94610"/>
    <lineage>
        <taxon>Eukaryota</taxon>
        <taxon>Fungi</taxon>
        <taxon>Dikarya</taxon>
        <taxon>Ascomycota</taxon>
        <taxon>Pezizomycotina</taxon>
        <taxon>Sordariomycetes</taxon>
        <taxon>Sordariomycetidae</taxon>
        <taxon>Sordariales</taxon>
        <taxon>Sordariaceae</taxon>
        <taxon>Neurospora</taxon>
    </lineage>
</organism>
<evidence type="ECO:0000313" key="1">
    <source>
        <dbReference type="EMBL" id="KAK3354700.1"/>
    </source>
</evidence>
<dbReference type="GeneID" id="87859153"/>
<evidence type="ECO:0000313" key="2">
    <source>
        <dbReference type="Proteomes" id="UP001278500"/>
    </source>
</evidence>
<keyword evidence="2" id="KW-1185">Reference proteome</keyword>
<dbReference type="EMBL" id="JAUEPP010000001">
    <property type="protein sequence ID" value="KAK3354700.1"/>
    <property type="molecule type" value="Genomic_DNA"/>
</dbReference>
<gene>
    <name evidence="1" type="ORF">B0H65DRAFT_21673</name>
</gene>
<dbReference type="Proteomes" id="UP001278500">
    <property type="component" value="Unassembled WGS sequence"/>
</dbReference>
<reference evidence="1" key="2">
    <citation type="submission" date="2023-06" db="EMBL/GenBank/DDBJ databases">
        <authorList>
            <consortium name="Lawrence Berkeley National Laboratory"/>
            <person name="Haridas S."/>
            <person name="Hensen N."/>
            <person name="Bonometti L."/>
            <person name="Westerberg I."/>
            <person name="Brannstrom I.O."/>
            <person name="Guillou S."/>
            <person name="Cros-Aarteil S."/>
            <person name="Calhoun S."/>
            <person name="Kuo A."/>
            <person name="Mondo S."/>
            <person name="Pangilinan J."/>
            <person name="Riley R."/>
            <person name="Labutti K."/>
            <person name="Andreopoulos B."/>
            <person name="Lipzen A."/>
            <person name="Chen C."/>
            <person name="Yanf M."/>
            <person name="Daum C."/>
            <person name="Ng V."/>
            <person name="Clum A."/>
            <person name="Steindorff A."/>
            <person name="Ohm R."/>
            <person name="Martin F."/>
            <person name="Silar P."/>
            <person name="Natvig D."/>
            <person name="Lalanne C."/>
            <person name="Gautier V."/>
            <person name="Ament-Velasquez S.L."/>
            <person name="Kruys A."/>
            <person name="Hutchinson M.I."/>
            <person name="Powell A.J."/>
            <person name="Barry K."/>
            <person name="Miller A.N."/>
            <person name="Grigoriev I.V."/>
            <person name="Debuchy R."/>
            <person name="Gladieux P."/>
            <person name="Thoren M.H."/>
            <person name="Johannesson H."/>
        </authorList>
    </citation>
    <scope>NUCLEOTIDE SEQUENCE</scope>
    <source>
        <strain evidence="1">CBS 560.94</strain>
    </source>
</reference>
<name>A0AAE0JNU7_9PEZI</name>
<accession>A0AAE0JNU7</accession>
<dbReference type="AlphaFoldDB" id="A0AAE0JNU7"/>
<dbReference type="RefSeq" id="XP_062686078.1">
    <property type="nucleotide sequence ID" value="XM_062821999.1"/>
</dbReference>
<sequence>MVHPFRYKNPSLPPSSSSSSLPLFVAAEKLSPCVPVVSCPPWLPLPPRSVSSTPVAGSLASSPTTMSSACACPLARPALSRSPATPASWATRPPLTRRPCAVKLAPMPATSTALAKILTALASALPVSASAICPLTLPPLELSSR</sequence>
<proteinExistence type="predicted"/>
<protein>
    <submittedName>
        <fullName evidence="1">Uncharacterized protein</fullName>
    </submittedName>
</protein>
<reference evidence="1" key="1">
    <citation type="journal article" date="2023" name="Mol. Phylogenet. Evol.">
        <title>Genome-scale phylogeny and comparative genomics of the fungal order Sordariales.</title>
        <authorList>
            <person name="Hensen N."/>
            <person name="Bonometti L."/>
            <person name="Westerberg I."/>
            <person name="Brannstrom I.O."/>
            <person name="Guillou S."/>
            <person name="Cros-Aarteil S."/>
            <person name="Calhoun S."/>
            <person name="Haridas S."/>
            <person name="Kuo A."/>
            <person name="Mondo S."/>
            <person name="Pangilinan J."/>
            <person name="Riley R."/>
            <person name="LaButti K."/>
            <person name="Andreopoulos B."/>
            <person name="Lipzen A."/>
            <person name="Chen C."/>
            <person name="Yan M."/>
            <person name="Daum C."/>
            <person name="Ng V."/>
            <person name="Clum A."/>
            <person name="Steindorff A."/>
            <person name="Ohm R.A."/>
            <person name="Martin F."/>
            <person name="Silar P."/>
            <person name="Natvig D.O."/>
            <person name="Lalanne C."/>
            <person name="Gautier V."/>
            <person name="Ament-Velasquez S.L."/>
            <person name="Kruys A."/>
            <person name="Hutchinson M.I."/>
            <person name="Powell A.J."/>
            <person name="Barry K."/>
            <person name="Miller A.N."/>
            <person name="Grigoriev I.V."/>
            <person name="Debuchy R."/>
            <person name="Gladieux P."/>
            <person name="Hiltunen Thoren M."/>
            <person name="Johannesson H."/>
        </authorList>
    </citation>
    <scope>NUCLEOTIDE SEQUENCE</scope>
    <source>
        <strain evidence="1">CBS 560.94</strain>
    </source>
</reference>